<dbReference type="InterPro" id="IPR006059">
    <property type="entry name" value="SBP"/>
</dbReference>
<dbReference type="Pfam" id="PF01547">
    <property type="entry name" value="SBP_bac_1"/>
    <property type="match status" value="1"/>
</dbReference>
<dbReference type="SUPFAM" id="SSF53850">
    <property type="entry name" value="Periplasmic binding protein-like II"/>
    <property type="match status" value="1"/>
</dbReference>
<proteinExistence type="predicted"/>
<dbReference type="Gene3D" id="3.40.190.10">
    <property type="entry name" value="Periplasmic binding protein-like II"/>
    <property type="match status" value="2"/>
</dbReference>
<dbReference type="OrthoDB" id="9808332at2"/>
<sequence>MKRKSSVWALLMIVLAVAVLSACGKNSNSADSGGTTATNSGGTTETDTSKNDKPLSGTVLHTISSPSNEEFFAKINQEFKDKTGIDVQVDTVGYNDVAPKLMNSFMAGGSTYDLFVMDVIDLPRFVSAGWVAPVDQWITDDMKKDLLPFAAQALQYQGKFYGLPYASEYKSFVYNKTLLEKAGFTAPPKTWDEFIAYSKALQEKGIVKYASAWAWSQTEGLVCDFVAIASSMGGKLFDDSGNPVLNSPENVKALQLMVDMIYKDKIVDPASLQYNESNVLNAMSAGDIAFELNWGLPLTPLNDASQSKIVGQADVAPLPYTVSSATIAGPMSYAISAGSKNKDAAWEYIKFLNDQNGAKRQALEIGMFPGWKSVYEDAEVKSGVPGLDKILEQAEVAVNRPQIPWYNEWSSKFQVELQNALTQKKTPQQALDDAMAESLKVKESNS</sequence>
<feature type="signal peptide" evidence="2">
    <location>
        <begin position="1"/>
        <end position="24"/>
    </location>
</feature>
<dbReference type="HOGENOM" id="CLU_031285_9_1_9"/>
<dbReference type="RefSeq" id="WP_045670988.1">
    <property type="nucleotide sequence ID" value="NZ_CP011058.1"/>
</dbReference>
<reference evidence="3 4" key="1">
    <citation type="journal article" date="2015" name="J. Biotechnol.">
        <title>Complete genome sequence of Paenibacillus beijingensis 7188(T) (=DSM 24997(T)), a novel rhizobacterium from jujube garden soil.</title>
        <authorList>
            <person name="Kwak Y."/>
            <person name="Shin J.H."/>
        </authorList>
    </citation>
    <scope>NUCLEOTIDE SEQUENCE [LARGE SCALE GENOMIC DNA]</scope>
    <source>
        <strain evidence="3 4">DSM 24997</strain>
    </source>
</reference>
<dbReference type="InterPro" id="IPR050490">
    <property type="entry name" value="Bact_solute-bd_prot1"/>
</dbReference>
<dbReference type="STRING" id="1126833.VN24_14550"/>
<dbReference type="PATRIC" id="fig|1126833.4.peg.3179"/>
<keyword evidence="2" id="KW-0732">Signal</keyword>
<dbReference type="KEGG" id="pbj:VN24_14550"/>
<evidence type="ECO:0000256" key="1">
    <source>
        <dbReference type="SAM" id="MobiDB-lite"/>
    </source>
</evidence>
<dbReference type="EMBL" id="CP011058">
    <property type="protein sequence ID" value="AJY75559.1"/>
    <property type="molecule type" value="Genomic_DNA"/>
</dbReference>
<feature type="region of interest" description="Disordered" evidence="1">
    <location>
        <begin position="26"/>
        <end position="57"/>
    </location>
</feature>
<dbReference type="PANTHER" id="PTHR43649:SF12">
    <property type="entry name" value="DIACETYLCHITOBIOSE BINDING PROTEIN DASA"/>
    <property type="match status" value="1"/>
</dbReference>
<organism evidence="3 4">
    <name type="scientific">Paenibacillus beijingensis</name>
    <dbReference type="NCBI Taxonomy" id="1126833"/>
    <lineage>
        <taxon>Bacteria</taxon>
        <taxon>Bacillati</taxon>
        <taxon>Bacillota</taxon>
        <taxon>Bacilli</taxon>
        <taxon>Bacillales</taxon>
        <taxon>Paenibacillaceae</taxon>
        <taxon>Paenibacillus</taxon>
    </lineage>
</organism>
<keyword evidence="4" id="KW-1185">Reference proteome</keyword>
<dbReference type="PROSITE" id="PS51257">
    <property type="entry name" value="PROKAR_LIPOPROTEIN"/>
    <property type="match status" value="1"/>
</dbReference>
<evidence type="ECO:0000313" key="3">
    <source>
        <dbReference type="EMBL" id="AJY75559.1"/>
    </source>
</evidence>
<accession>A0A0D5NJK7</accession>
<feature type="compositionally biased region" description="Low complexity" evidence="1">
    <location>
        <begin position="29"/>
        <end position="46"/>
    </location>
</feature>
<dbReference type="PANTHER" id="PTHR43649">
    <property type="entry name" value="ARABINOSE-BINDING PROTEIN-RELATED"/>
    <property type="match status" value="1"/>
</dbReference>
<evidence type="ECO:0000256" key="2">
    <source>
        <dbReference type="SAM" id="SignalP"/>
    </source>
</evidence>
<evidence type="ECO:0008006" key="5">
    <source>
        <dbReference type="Google" id="ProtNLM"/>
    </source>
</evidence>
<dbReference type="AlphaFoldDB" id="A0A0D5NJK7"/>
<reference evidence="4" key="2">
    <citation type="submission" date="2015-03" db="EMBL/GenBank/DDBJ databases">
        <title>Genome sequence of Paenibacillus beijingensis strain DSM 24997T.</title>
        <authorList>
            <person name="Kwak Y."/>
            <person name="Shin J.-H."/>
        </authorList>
    </citation>
    <scope>NUCLEOTIDE SEQUENCE [LARGE SCALE GENOMIC DNA]</scope>
    <source>
        <strain evidence="4">DSM 24997</strain>
    </source>
</reference>
<evidence type="ECO:0000313" key="4">
    <source>
        <dbReference type="Proteomes" id="UP000032633"/>
    </source>
</evidence>
<feature type="chain" id="PRO_5039089584" description="ABC transporter substrate-binding protein" evidence="2">
    <location>
        <begin position="25"/>
        <end position="446"/>
    </location>
</feature>
<name>A0A0D5NJK7_9BACL</name>
<gene>
    <name evidence="3" type="ORF">VN24_14550</name>
</gene>
<feature type="region of interest" description="Disordered" evidence="1">
    <location>
        <begin position="425"/>
        <end position="446"/>
    </location>
</feature>
<protein>
    <recommendedName>
        <fullName evidence="5">ABC transporter substrate-binding protein</fullName>
    </recommendedName>
</protein>
<dbReference type="Proteomes" id="UP000032633">
    <property type="component" value="Chromosome"/>
</dbReference>